<feature type="region of interest" description="Disordered" evidence="1">
    <location>
        <begin position="234"/>
        <end position="253"/>
    </location>
</feature>
<protein>
    <submittedName>
        <fullName evidence="3">Uncharacterized protein</fullName>
    </submittedName>
</protein>
<dbReference type="GeneID" id="19320028"/>
<evidence type="ECO:0000313" key="4">
    <source>
        <dbReference type="Proteomes" id="UP000053664"/>
    </source>
</evidence>
<dbReference type="KEGG" id="pfp:PFL1_05946"/>
<evidence type="ECO:0000256" key="1">
    <source>
        <dbReference type="SAM" id="MobiDB-lite"/>
    </source>
</evidence>
<accession>A0A061H3Y3</accession>
<sequence>MRFSQRQAAGAVAVGLSLFLSAAVAAPLGPGFDELSQIFAHPKPASAYDELSHVFGHAQPRSDTWQHQPSATPALGPSVFAAHPASPVAHQPTEQYRPQIQYHHPFDEGHYRGDQQVHHGADGYQAFPPQGISHPPSPYGHQPSDSYLLHDPDSSWQGAHPSDDHDELQALLAGFSMPSLSSPPHSLRPWIDAGQSSGHDLPEILRGTRPARPPPGIETPQHVHGRPAVAEAHDRFQPASHPSPPPAPEFGPRGVMQLAQPVVQAGASRSRSPSTQFLLEEGQHLLRFDRLRRGKEMVNTIGDDALRQWLQDVMDIRIKEASRRWNVWDQARVEIVPYPSNRRTTNMKTGTYMFHRPGLIPPAAKGSFEDVVDPFADFQVGTYRLRIISPKNKKHVSVEDEPAFYNVIAMPTGDTEGNIAIGRLKIQREPADVVEQTR</sequence>
<dbReference type="RefSeq" id="XP_007881672.1">
    <property type="nucleotide sequence ID" value="XM_007883481.1"/>
</dbReference>
<name>A0A061H3Y3_9BASI</name>
<gene>
    <name evidence="3" type="ORF">PFL1_05946</name>
</gene>
<dbReference type="EMBL" id="KE361644">
    <property type="protein sequence ID" value="EPQ26625.1"/>
    <property type="molecule type" value="Genomic_DNA"/>
</dbReference>
<proteinExistence type="predicted"/>
<dbReference type="Proteomes" id="UP000053664">
    <property type="component" value="Unassembled WGS sequence"/>
</dbReference>
<evidence type="ECO:0000313" key="3">
    <source>
        <dbReference type="EMBL" id="EPQ26625.1"/>
    </source>
</evidence>
<dbReference type="HOGENOM" id="CLU_588095_0_0_1"/>
<feature type="chain" id="PRO_5001603338" evidence="2">
    <location>
        <begin position="26"/>
        <end position="438"/>
    </location>
</feature>
<feature type="compositionally biased region" description="Basic and acidic residues" evidence="1">
    <location>
        <begin position="107"/>
        <end position="121"/>
    </location>
</feature>
<feature type="region of interest" description="Disordered" evidence="1">
    <location>
        <begin position="107"/>
        <end position="164"/>
    </location>
</feature>
<feature type="signal peptide" evidence="2">
    <location>
        <begin position="1"/>
        <end position="25"/>
    </location>
</feature>
<evidence type="ECO:0000256" key="2">
    <source>
        <dbReference type="SAM" id="SignalP"/>
    </source>
</evidence>
<reference evidence="3 4" key="1">
    <citation type="journal article" date="2013" name="Plant Cell">
        <title>The transition from a phytopathogenic smut ancestor to an anamorphic biocontrol agent deciphered by comparative whole-genome analysis.</title>
        <authorList>
            <person name="Lefebvre F."/>
            <person name="Joly D.L."/>
            <person name="Labbe C."/>
            <person name="Teichmann B."/>
            <person name="Linning R."/>
            <person name="Belzile F."/>
            <person name="Bakkeren G."/>
            <person name="Belanger R.R."/>
        </authorList>
    </citation>
    <scope>NUCLEOTIDE SEQUENCE [LARGE SCALE GENOMIC DNA]</scope>
    <source>
        <strain evidence="3 4">PF-1</strain>
    </source>
</reference>
<dbReference type="AlphaFoldDB" id="A0A061H3Y3"/>
<keyword evidence="2" id="KW-0732">Signal</keyword>
<organism evidence="3 4">
    <name type="scientific">Pseudozyma flocculosa PF-1</name>
    <dbReference type="NCBI Taxonomy" id="1277687"/>
    <lineage>
        <taxon>Eukaryota</taxon>
        <taxon>Fungi</taxon>
        <taxon>Dikarya</taxon>
        <taxon>Basidiomycota</taxon>
        <taxon>Ustilaginomycotina</taxon>
        <taxon>Ustilaginomycetes</taxon>
        <taxon>Ustilaginales</taxon>
        <taxon>Ustilaginaceae</taxon>
        <taxon>Pseudozyma</taxon>
    </lineage>
</organism>